<evidence type="ECO:0000256" key="1">
    <source>
        <dbReference type="ARBA" id="ARBA00004167"/>
    </source>
</evidence>
<keyword evidence="10" id="KW-1185">Reference proteome</keyword>
<keyword evidence="3 6" id="KW-1133">Transmembrane helix</keyword>
<dbReference type="InterPro" id="IPR058625">
    <property type="entry name" value="MdtA-like_BSH"/>
</dbReference>
<evidence type="ECO:0000259" key="7">
    <source>
        <dbReference type="Pfam" id="PF25917"/>
    </source>
</evidence>
<evidence type="ECO:0000313" key="10">
    <source>
        <dbReference type="Proteomes" id="UP001597469"/>
    </source>
</evidence>
<dbReference type="Pfam" id="PF25963">
    <property type="entry name" value="Beta-barrel_AAEA"/>
    <property type="match status" value="1"/>
</dbReference>
<proteinExistence type="predicted"/>
<evidence type="ECO:0000256" key="6">
    <source>
        <dbReference type="SAM" id="Phobius"/>
    </source>
</evidence>
<evidence type="ECO:0000313" key="9">
    <source>
        <dbReference type="EMBL" id="MFD2572826.1"/>
    </source>
</evidence>
<dbReference type="Proteomes" id="UP001597469">
    <property type="component" value="Unassembled WGS sequence"/>
</dbReference>
<organism evidence="9 10">
    <name type="scientific">Spirosoma soli</name>
    <dbReference type="NCBI Taxonomy" id="1770529"/>
    <lineage>
        <taxon>Bacteria</taxon>
        <taxon>Pseudomonadati</taxon>
        <taxon>Bacteroidota</taxon>
        <taxon>Cytophagia</taxon>
        <taxon>Cytophagales</taxon>
        <taxon>Cytophagaceae</taxon>
        <taxon>Spirosoma</taxon>
    </lineage>
</organism>
<dbReference type="EMBL" id="JBHULN010000013">
    <property type="protein sequence ID" value="MFD2572826.1"/>
    <property type="molecule type" value="Genomic_DNA"/>
</dbReference>
<comment type="subcellular location">
    <subcellularLocation>
        <location evidence="1">Membrane</location>
        <topology evidence="1">Single-pass membrane protein</topology>
    </subcellularLocation>
</comment>
<dbReference type="Gene3D" id="2.40.50.100">
    <property type="match status" value="1"/>
</dbReference>
<evidence type="ECO:0000256" key="3">
    <source>
        <dbReference type="ARBA" id="ARBA00022989"/>
    </source>
</evidence>
<dbReference type="SUPFAM" id="SSF111369">
    <property type="entry name" value="HlyD-like secretion proteins"/>
    <property type="match status" value="2"/>
</dbReference>
<feature type="coiled-coil region" evidence="5">
    <location>
        <begin position="100"/>
        <end position="141"/>
    </location>
</feature>
<protein>
    <submittedName>
        <fullName evidence="9">HlyD family secretion protein</fullName>
    </submittedName>
</protein>
<feature type="coiled-coil region" evidence="5">
    <location>
        <begin position="170"/>
        <end position="228"/>
    </location>
</feature>
<evidence type="ECO:0000256" key="4">
    <source>
        <dbReference type="ARBA" id="ARBA00023136"/>
    </source>
</evidence>
<dbReference type="RefSeq" id="WP_381525417.1">
    <property type="nucleotide sequence ID" value="NZ_JBHULN010000013.1"/>
</dbReference>
<keyword evidence="4 6" id="KW-0472">Membrane</keyword>
<dbReference type="InterPro" id="IPR058634">
    <property type="entry name" value="AaeA-lik-b-barrel"/>
</dbReference>
<comment type="caution">
    <text evidence="9">The sequence shown here is derived from an EMBL/GenBank/DDBJ whole genome shotgun (WGS) entry which is preliminary data.</text>
</comment>
<gene>
    <name evidence="9" type="ORF">ACFSUS_19450</name>
</gene>
<feature type="domain" description="Multidrug resistance protein MdtA-like barrel-sandwich hybrid" evidence="7">
    <location>
        <begin position="60"/>
        <end position="270"/>
    </location>
</feature>
<feature type="domain" description="p-hydroxybenzoic acid efflux pump subunit AaeA-like beta-barrel" evidence="8">
    <location>
        <begin position="274"/>
        <end position="363"/>
    </location>
</feature>
<evidence type="ECO:0000259" key="8">
    <source>
        <dbReference type="Pfam" id="PF25963"/>
    </source>
</evidence>
<evidence type="ECO:0000256" key="5">
    <source>
        <dbReference type="SAM" id="Coils"/>
    </source>
</evidence>
<accession>A0ABW5M9N7</accession>
<keyword evidence="5" id="KW-0175">Coiled coil</keyword>
<keyword evidence="2 6" id="KW-0812">Transmembrane</keyword>
<dbReference type="Pfam" id="PF25917">
    <property type="entry name" value="BSH_RND"/>
    <property type="match status" value="1"/>
</dbReference>
<reference evidence="10" key="1">
    <citation type="journal article" date="2019" name="Int. J. Syst. Evol. Microbiol.">
        <title>The Global Catalogue of Microorganisms (GCM) 10K type strain sequencing project: providing services to taxonomists for standard genome sequencing and annotation.</title>
        <authorList>
            <consortium name="The Broad Institute Genomics Platform"/>
            <consortium name="The Broad Institute Genome Sequencing Center for Infectious Disease"/>
            <person name="Wu L."/>
            <person name="Ma J."/>
        </authorList>
    </citation>
    <scope>NUCLEOTIDE SEQUENCE [LARGE SCALE GENOMIC DNA]</scope>
    <source>
        <strain evidence="10">KCTC 42805</strain>
    </source>
</reference>
<name>A0ABW5M9N7_9BACT</name>
<dbReference type="Gene3D" id="2.40.30.170">
    <property type="match status" value="1"/>
</dbReference>
<dbReference type="PANTHER" id="PTHR30386:SF26">
    <property type="entry name" value="TRANSPORT PROTEIN COMB"/>
    <property type="match status" value="1"/>
</dbReference>
<dbReference type="PRINTS" id="PR01490">
    <property type="entry name" value="RTXTOXIND"/>
</dbReference>
<dbReference type="PANTHER" id="PTHR30386">
    <property type="entry name" value="MEMBRANE FUSION SUBUNIT OF EMRAB-TOLC MULTIDRUG EFFLUX PUMP"/>
    <property type="match status" value="1"/>
</dbReference>
<sequence length="371" mass="40548">MATTTVSGVADTEEKSAIRTYLPRIIIALVLLVGGYFGYQAFRHSQQYESTDNAQIEGNSAPVLARVAGYVQSVSVEDYATVKKGQLLVTIDPQEYDVALAQAEADYQQSQADLENARADLQNAQANARNVAQNARVAQSNASVQAVRRDKAQQDLQRDQNLYKEQSLTKKQLEDSQNNVEVQSRQYQANVEQINLAKTSQGVAQAGIAKAQANIQKIQAVLKVKQAAIDNAKLRVGYARLTAPIAGKIGRKNVVVGQYVQPGQNLFTIVADSTFWVVANFKETQLEKMKLGQEVEISVDAYPDLNIRGRVASLSEATGARFALLPPDNASGNFVKITQRVPVKIEIINPEKYKNALRAGLSVDAEVRVAD</sequence>
<evidence type="ECO:0000256" key="2">
    <source>
        <dbReference type="ARBA" id="ARBA00022692"/>
    </source>
</evidence>
<dbReference type="InterPro" id="IPR050739">
    <property type="entry name" value="MFP"/>
</dbReference>
<feature type="transmembrane region" description="Helical" evidence="6">
    <location>
        <begin position="21"/>
        <end position="39"/>
    </location>
</feature>